<dbReference type="Proteomes" id="UP000077521">
    <property type="component" value="Unassembled WGS sequence"/>
</dbReference>
<protein>
    <recommendedName>
        <fullName evidence="4">Retrotransposon gag domain-containing protein</fullName>
    </recommendedName>
</protein>
<dbReference type="PANTHER" id="PTHR15503:SF29">
    <property type="entry name" value="CCHC-TYPE DOMAIN-CONTAINING PROTEIN-RELATED"/>
    <property type="match status" value="1"/>
</dbReference>
<organism evidence="2 3">
    <name type="scientific">Tilletia indica</name>
    <dbReference type="NCBI Taxonomy" id="43049"/>
    <lineage>
        <taxon>Eukaryota</taxon>
        <taxon>Fungi</taxon>
        <taxon>Dikarya</taxon>
        <taxon>Basidiomycota</taxon>
        <taxon>Ustilaginomycotina</taxon>
        <taxon>Exobasidiomycetes</taxon>
        <taxon>Tilletiales</taxon>
        <taxon>Tilletiaceae</taxon>
        <taxon>Tilletia</taxon>
    </lineage>
</organism>
<evidence type="ECO:0008006" key="4">
    <source>
        <dbReference type="Google" id="ProtNLM"/>
    </source>
</evidence>
<feature type="region of interest" description="Disordered" evidence="1">
    <location>
        <begin position="308"/>
        <end position="339"/>
    </location>
</feature>
<feature type="compositionally biased region" description="Basic and acidic residues" evidence="1">
    <location>
        <begin position="308"/>
        <end position="326"/>
    </location>
</feature>
<evidence type="ECO:0000313" key="2">
    <source>
        <dbReference type="EMBL" id="KAE8238068.1"/>
    </source>
</evidence>
<dbReference type="PANTHER" id="PTHR15503">
    <property type="entry name" value="LDOC1 RELATED"/>
    <property type="match status" value="1"/>
</dbReference>
<dbReference type="InterPro" id="IPR032567">
    <property type="entry name" value="RTL1-rel"/>
</dbReference>
<dbReference type="OrthoDB" id="3361360at2759"/>
<comment type="caution">
    <text evidence="2">The sequence shown here is derived from an EMBL/GenBank/DDBJ whole genome shotgun (WGS) entry which is preliminary data.</text>
</comment>
<sequence length="397" mass="43730">MSSNPAPVVNFPGSPVVDAPMTAAPTDAPAVMTPAASELQIQQQQQEIATLREQVELLTVRLTTTLAAMEANIDSTPGASTAAAAASSQGVPNNRVPPHLNAMQNPAPTLTNPVMGQSVRYTIKVKEPQEYTGAPGSDPRPWIEDLRDYIGFHTLRGAAMGENEKVLVAATYLGGDAKRRWSSQRSKLEQLHAADPSHPALNFTLEQFLTWVGREFKDVNREEKDRLAYVRCTQGNRTVAQYVTDFLARASRVVPSPSDLDQRDRFKDGLSAAMKMEMARIRPQPVDPREYMEIAEQLDQTLRAAERADRFQQHDRQRTGYPDRTRGTGFNPRVPVSRPPQLHAIDAQSVIGSDQEDEAYETASVGATTDDGEEHLAALSPDQLQCYKPTSARKWGT</sequence>
<gene>
    <name evidence="2" type="ORF">A4X13_0g8530</name>
</gene>
<accession>A0A177SZI0</accession>
<reference evidence="2" key="2">
    <citation type="journal article" date="2019" name="IMA Fungus">
        <title>Genome sequencing and comparison of five Tilletia species to identify candidate genes for the detection of regulated species infecting wheat.</title>
        <authorList>
            <person name="Nguyen H.D.T."/>
            <person name="Sultana T."/>
            <person name="Kesanakurti P."/>
            <person name="Hambleton S."/>
        </authorList>
    </citation>
    <scope>NUCLEOTIDE SEQUENCE</scope>
    <source>
        <strain evidence="2">DAOMC 236416</strain>
    </source>
</reference>
<evidence type="ECO:0000313" key="3">
    <source>
        <dbReference type="Proteomes" id="UP000077521"/>
    </source>
</evidence>
<name>A0A177SZI0_9BASI</name>
<dbReference type="AlphaFoldDB" id="A0A177SZI0"/>
<evidence type="ECO:0000256" key="1">
    <source>
        <dbReference type="SAM" id="MobiDB-lite"/>
    </source>
</evidence>
<reference evidence="2" key="1">
    <citation type="submission" date="2016-04" db="EMBL/GenBank/DDBJ databases">
        <authorList>
            <person name="Nguyen H.D."/>
            <person name="Samba Siva P."/>
            <person name="Cullis J."/>
            <person name="Levesque C.A."/>
            <person name="Hambleton S."/>
        </authorList>
    </citation>
    <scope>NUCLEOTIDE SEQUENCE</scope>
    <source>
        <strain evidence="2">DAOMC 236416</strain>
    </source>
</reference>
<proteinExistence type="predicted"/>
<keyword evidence="3" id="KW-1185">Reference proteome</keyword>
<feature type="region of interest" description="Disordered" evidence="1">
    <location>
        <begin position="351"/>
        <end position="372"/>
    </location>
</feature>
<dbReference type="EMBL" id="LWDF02001538">
    <property type="protein sequence ID" value="KAE8238068.1"/>
    <property type="molecule type" value="Genomic_DNA"/>
</dbReference>